<feature type="compositionally biased region" description="Low complexity" evidence="1">
    <location>
        <begin position="235"/>
        <end position="251"/>
    </location>
</feature>
<comment type="caution">
    <text evidence="2">The sequence shown here is derived from an EMBL/GenBank/DDBJ whole genome shotgun (WGS) entry which is preliminary data.</text>
</comment>
<evidence type="ECO:0000313" key="2">
    <source>
        <dbReference type="EMBL" id="TRM63000.1"/>
    </source>
</evidence>
<sequence length="356" mass="38656">MKESSNAKVLGKDKEVGKDKEPGKSRKDVFFRAAEARIRQSLDKFLERAPGLTKKALVLSEDLLKLVPIPGIAEVAHTIIAIWGEIQRVNDNWGSCYRLAEACASFLISLREHLADLDEKTAQSVAVPMQKVVSMFIEVQQFLITMNANSRVQLYMDRDKNARRIDRFTTDLHTANISFQNSIQFIILSHVAGLSRVCSSTPAMTPSSSRQSALGTLDASLAQYRTKGLAPSPPSDSARPSSATQPPSAQPDTHAAPISFAAAGWASGALPPAVQDAAWRHTSVTLTTAQIARIMARLRTPVSEGGAGYTEEQICRELAELRLFMARAGNIQGRLLALLEGEGSQIPGALRALQLL</sequence>
<keyword evidence="3" id="KW-1185">Reference proteome</keyword>
<organism evidence="2 3">
    <name type="scientific">Schizophyllum amplum</name>
    <dbReference type="NCBI Taxonomy" id="97359"/>
    <lineage>
        <taxon>Eukaryota</taxon>
        <taxon>Fungi</taxon>
        <taxon>Dikarya</taxon>
        <taxon>Basidiomycota</taxon>
        <taxon>Agaricomycotina</taxon>
        <taxon>Agaricomycetes</taxon>
        <taxon>Agaricomycetidae</taxon>
        <taxon>Agaricales</taxon>
        <taxon>Schizophyllaceae</taxon>
        <taxon>Schizophyllum</taxon>
    </lineage>
</organism>
<feature type="region of interest" description="Disordered" evidence="1">
    <location>
        <begin position="226"/>
        <end position="254"/>
    </location>
</feature>
<name>A0A550CDW9_9AGAR</name>
<dbReference type="CDD" id="cd21037">
    <property type="entry name" value="MLKL_NTD"/>
    <property type="match status" value="1"/>
</dbReference>
<evidence type="ECO:0000256" key="1">
    <source>
        <dbReference type="SAM" id="MobiDB-lite"/>
    </source>
</evidence>
<evidence type="ECO:0000313" key="3">
    <source>
        <dbReference type="Proteomes" id="UP000320762"/>
    </source>
</evidence>
<gene>
    <name evidence="2" type="ORF">BD626DRAFT_403282</name>
</gene>
<dbReference type="AlphaFoldDB" id="A0A550CDW9"/>
<dbReference type="Proteomes" id="UP000320762">
    <property type="component" value="Unassembled WGS sequence"/>
</dbReference>
<feature type="region of interest" description="Disordered" evidence="1">
    <location>
        <begin position="1"/>
        <end position="23"/>
    </location>
</feature>
<dbReference type="InterPro" id="IPR059179">
    <property type="entry name" value="MLKL-like_MCAfunc"/>
</dbReference>
<dbReference type="EMBL" id="VDMD01000011">
    <property type="protein sequence ID" value="TRM63000.1"/>
    <property type="molecule type" value="Genomic_DNA"/>
</dbReference>
<dbReference type="OrthoDB" id="1668230at2759"/>
<reference evidence="2 3" key="1">
    <citation type="journal article" date="2019" name="New Phytol.">
        <title>Comparative genomics reveals unique wood-decay strategies and fruiting body development in the Schizophyllaceae.</title>
        <authorList>
            <person name="Almasi E."/>
            <person name="Sahu N."/>
            <person name="Krizsan K."/>
            <person name="Balint B."/>
            <person name="Kovacs G.M."/>
            <person name="Kiss B."/>
            <person name="Cseklye J."/>
            <person name="Drula E."/>
            <person name="Henrissat B."/>
            <person name="Nagy I."/>
            <person name="Chovatia M."/>
            <person name="Adam C."/>
            <person name="LaButti K."/>
            <person name="Lipzen A."/>
            <person name="Riley R."/>
            <person name="Grigoriev I.V."/>
            <person name="Nagy L.G."/>
        </authorList>
    </citation>
    <scope>NUCLEOTIDE SEQUENCE [LARGE SCALE GENOMIC DNA]</scope>
    <source>
        <strain evidence="2 3">NL-1724</strain>
    </source>
</reference>
<protein>
    <submittedName>
        <fullName evidence="2">Uncharacterized protein</fullName>
    </submittedName>
</protein>
<dbReference type="STRING" id="97359.A0A550CDW9"/>
<proteinExistence type="predicted"/>
<accession>A0A550CDW9</accession>